<name>A0A4P8YM91_9ENTR</name>
<dbReference type="OrthoDB" id="9931326at2"/>
<dbReference type="EMBL" id="CP040428">
    <property type="protein sequence ID" value="QCT20804.1"/>
    <property type="molecule type" value="Genomic_DNA"/>
</dbReference>
<dbReference type="Proteomes" id="UP000302163">
    <property type="component" value="Chromosome"/>
</dbReference>
<evidence type="ECO:0000313" key="2">
    <source>
        <dbReference type="Proteomes" id="UP000302163"/>
    </source>
</evidence>
<dbReference type="KEGG" id="izh:FEM41_14685"/>
<reference evidence="1 2" key="1">
    <citation type="submission" date="2019-05" db="EMBL/GenBank/DDBJ databases">
        <title>Complete genome sequence of Izhakiella calystegiae KSNA2, an endophyte isolated from beach morning glory (Calystegia soldanella).</title>
        <authorList>
            <person name="Jiang L."/>
            <person name="Jeong J.C."/>
            <person name="Kim C.Y."/>
            <person name="Kim D.H."/>
            <person name="Kim S.W."/>
            <person name="Lee j."/>
        </authorList>
    </citation>
    <scope>NUCLEOTIDE SEQUENCE [LARGE SCALE GENOMIC DNA]</scope>
    <source>
        <strain evidence="1 2">KSNA2</strain>
    </source>
</reference>
<dbReference type="AlphaFoldDB" id="A0A4P8YM91"/>
<dbReference type="RefSeq" id="WP_138096752.1">
    <property type="nucleotide sequence ID" value="NZ_CP040428.1"/>
</dbReference>
<sequence>MDTDIMREDLISDAAYAAERRDEFEASATLGYTDEAVEVFTWIDGEAPEVRDRLLMGVMMATPDTLARRQIELYCWYCDQVRTVARNKF</sequence>
<accession>A0A4P8YM91</accession>
<proteinExistence type="predicted"/>
<protein>
    <submittedName>
        <fullName evidence="1">Uncharacterized protein</fullName>
    </submittedName>
</protein>
<evidence type="ECO:0000313" key="1">
    <source>
        <dbReference type="EMBL" id="QCT20804.1"/>
    </source>
</evidence>
<organism evidence="1 2">
    <name type="scientific">Jejubacter calystegiae</name>
    <dbReference type="NCBI Taxonomy" id="2579935"/>
    <lineage>
        <taxon>Bacteria</taxon>
        <taxon>Pseudomonadati</taxon>
        <taxon>Pseudomonadota</taxon>
        <taxon>Gammaproteobacteria</taxon>
        <taxon>Enterobacterales</taxon>
        <taxon>Enterobacteriaceae</taxon>
        <taxon>Jejubacter</taxon>
    </lineage>
</organism>
<keyword evidence="2" id="KW-1185">Reference proteome</keyword>
<gene>
    <name evidence="1" type="ORF">FEM41_14685</name>
</gene>